<accession>A0A937X6Z6</accession>
<organism evidence="4 5">
    <name type="scientific">Eiseniibacteriota bacterium</name>
    <dbReference type="NCBI Taxonomy" id="2212470"/>
    <lineage>
        <taxon>Bacteria</taxon>
        <taxon>Candidatus Eiseniibacteriota</taxon>
    </lineage>
</organism>
<dbReference type="InterPro" id="IPR017515">
    <property type="entry name" value="MeMalonyl-CoA_epimerase"/>
</dbReference>
<dbReference type="InterPro" id="IPR029068">
    <property type="entry name" value="Glyas_Bleomycin-R_OHBP_Dase"/>
</dbReference>
<evidence type="ECO:0000313" key="5">
    <source>
        <dbReference type="Proteomes" id="UP000748308"/>
    </source>
</evidence>
<evidence type="ECO:0000256" key="2">
    <source>
        <dbReference type="ARBA" id="ARBA00022723"/>
    </source>
</evidence>
<protein>
    <submittedName>
        <fullName evidence="4">Methylmalonyl-CoA epimerase</fullName>
        <ecNumber evidence="4">5.1.99.1</ecNumber>
    </submittedName>
</protein>
<comment type="caution">
    <text evidence="4">The sequence shown here is derived from an EMBL/GenBank/DDBJ whole genome shotgun (WGS) entry which is preliminary data.</text>
</comment>
<comment type="similarity">
    <text evidence="1">Belongs to the methylmalonyl-CoA epimerase family.</text>
</comment>
<dbReference type="PROSITE" id="PS51819">
    <property type="entry name" value="VOC"/>
    <property type="match status" value="1"/>
</dbReference>
<dbReference type="GO" id="GO:0004493">
    <property type="term" value="F:methylmalonyl-CoA epimerase activity"/>
    <property type="evidence" value="ECO:0007669"/>
    <property type="project" value="UniProtKB-EC"/>
</dbReference>
<dbReference type="Proteomes" id="UP000748308">
    <property type="component" value="Unassembled WGS sequence"/>
</dbReference>
<reference evidence="4" key="1">
    <citation type="submission" date="2019-03" db="EMBL/GenBank/DDBJ databases">
        <title>Lake Tanganyika Metagenome-Assembled Genomes (MAGs).</title>
        <authorList>
            <person name="Tran P."/>
        </authorList>
    </citation>
    <scope>NUCLEOTIDE SEQUENCE</scope>
    <source>
        <strain evidence="4">M_DeepCast_400m_m2_100</strain>
    </source>
</reference>
<dbReference type="EMBL" id="VGIY01000045">
    <property type="protein sequence ID" value="MBM3316821.1"/>
    <property type="molecule type" value="Genomic_DNA"/>
</dbReference>
<dbReference type="InterPro" id="IPR051785">
    <property type="entry name" value="MMCE/EMCE_epimerase"/>
</dbReference>
<dbReference type="NCBIfam" id="TIGR03081">
    <property type="entry name" value="metmalonyl_epim"/>
    <property type="match status" value="1"/>
</dbReference>
<dbReference type="InterPro" id="IPR037523">
    <property type="entry name" value="VOC_core"/>
</dbReference>
<dbReference type="Gene3D" id="3.10.180.10">
    <property type="entry name" value="2,3-Dihydroxybiphenyl 1,2-Dioxygenase, domain 1"/>
    <property type="match status" value="1"/>
</dbReference>
<keyword evidence="2" id="KW-0479">Metal-binding</keyword>
<dbReference type="PANTHER" id="PTHR43048">
    <property type="entry name" value="METHYLMALONYL-COA EPIMERASE"/>
    <property type="match status" value="1"/>
</dbReference>
<dbReference type="AlphaFoldDB" id="A0A937X6Z6"/>
<evidence type="ECO:0000313" key="4">
    <source>
        <dbReference type="EMBL" id="MBM3316821.1"/>
    </source>
</evidence>
<keyword evidence="4" id="KW-0413">Isomerase</keyword>
<name>A0A937X6Z6_UNCEI</name>
<evidence type="ECO:0000259" key="3">
    <source>
        <dbReference type="PROSITE" id="PS51819"/>
    </source>
</evidence>
<gene>
    <name evidence="4" type="primary">mce</name>
    <name evidence="4" type="ORF">FJY75_03115</name>
</gene>
<dbReference type="SUPFAM" id="SSF54593">
    <property type="entry name" value="Glyoxalase/Bleomycin resistance protein/Dihydroxybiphenyl dioxygenase"/>
    <property type="match status" value="1"/>
</dbReference>
<proteinExistence type="inferred from homology"/>
<feature type="domain" description="VOC" evidence="3">
    <location>
        <begin position="4"/>
        <end position="132"/>
    </location>
</feature>
<dbReference type="PANTHER" id="PTHR43048:SF3">
    <property type="entry name" value="METHYLMALONYL-COA EPIMERASE, MITOCHONDRIAL"/>
    <property type="match status" value="1"/>
</dbReference>
<sequence>MIRKIDHIGIAVADAAAALKVFRDALGLELVGTEPVPSQKLVSYHLRVGESNLELLVPSDPESVIARFLEKRGPGIHHIALAVEDIAAEVERMKAAGLQPLAEKPSLGAGGKQVLFFHPQTTGGVLLELCQGSDGAEDGRSGPPA</sequence>
<dbReference type="GO" id="GO:0046872">
    <property type="term" value="F:metal ion binding"/>
    <property type="evidence" value="ECO:0007669"/>
    <property type="project" value="UniProtKB-KW"/>
</dbReference>
<dbReference type="GO" id="GO:0046491">
    <property type="term" value="P:L-methylmalonyl-CoA metabolic process"/>
    <property type="evidence" value="ECO:0007669"/>
    <property type="project" value="TreeGrafter"/>
</dbReference>
<dbReference type="EC" id="5.1.99.1" evidence="4"/>
<dbReference type="Pfam" id="PF13669">
    <property type="entry name" value="Glyoxalase_4"/>
    <property type="match status" value="1"/>
</dbReference>
<evidence type="ECO:0000256" key="1">
    <source>
        <dbReference type="ARBA" id="ARBA00009308"/>
    </source>
</evidence>
<dbReference type="CDD" id="cd07249">
    <property type="entry name" value="MMCE"/>
    <property type="match status" value="1"/>
</dbReference>